<reference evidence="1 2" key="1">
    <citation type="submission" date="2020-02" db="EMBL/GenBank/DDBJ databases">
        <title>Draft genome sequence of Haematococcus lacustris strain NIES-144.</title>
        <authorList>
            <person name="Morimoto D."/>
            <person name="Nakagawa S."/>
            <person name="Yoshida T."/>
            <person name="Sawayama S."/>
        </authorList>
    </citation>
    <scope>NUCLEOTIDE SEQUENCE [LARGE SCALE GENOMIC DNA]</scope>
    <source>
        <strain evidence="1 2">NIES-144</strain>
    </source>
</reference>
<accession>A0A699ZFC6</accession>
<feature type="non-terminal residue" evidence="1">
    <location>
        <position position="1"/>
    </location>
</feature>
<evidence type="ECO:0000313" key="1">
    <source>
        <dbReference type="EMBL" id="GFH20605.1"/>
    </source>
</evidence>
<organism evidence="1 2">
    <name type="scientific">Haematococcus lacustris</name>
    <name type="common">Green alga</name>
    <name type="synonym">Haematococcus pluvialis</name>
    <dbReference type="NCBI Taxonomy" id="44745"/>
    <lineage>
        <taxon>Eukaryota</taxon>
        <taxon>Viridiplantae</taxon>
        <taxon>Chlorophyta</taxon>
        <taxon>core chlorophytes</taxon>
        <taxon>Chlorophyceae</taxon>
        <taxon>CS clade</taxon>
        <taxon>Chlamydomonadales</taxon>
        <taxon>Haematococcaceae</taxon>
        <taxon>Haematococcus</taxon>
    </lineage>
</organism>
<comment type="caution">
    <text evidence="1">The sequence shown here is derived from an EMBL/GenBank/DDBJ whole genome shotgun (WGS) entry which is preliminary data.</text>
</comment>
<protein>
    <submittedName>
        <fullName evidence="1">Uncharacterized protein</fullName>
    </submittedName>
</protein>
<feature type="non-terminal residue" evidence="1">
    <location>
        <position position="194"/>
    </location>
</feature>
<dbReference type="AlphaFoldDB" id="A0A699ZFC6"/>
<keyword evidence="2" id="KW-1185">Reference proteome</keyword>
<evidence type="ECO:0000313" key="2">
    <source>
        <dbReference type="Proteomes" id="UP000485058"/>
    </source>
</evidence>
<dbReference type="Proteomes" id="UP000485058">
    <property type="component" value="Unassembled WGS sequence"/>
</dbReference>
<gene>
    <name evidence="1" type="ORF">HaLaN_17754</name>
</gene>
<proteinExistence type="predicted"/>
<dbReference type="EMBL" id="BLLF01001666">
    <property type="protein sequence ID" value="GFH20605.1"/>
    <property type="molecule type" value="Genomic_DNA"/>
</dbReference>
<name>A0A699ZFC6_HAELA</name>
<sequence>WSSARYLGHHKVLERLNSAIERGLTSSIEGLTTPYTQRMLNDMSFGKGLCQSWGGCSASHTVQFVSGHSALFTKCHNSGALSPPFRGHYALLHPHAGARNRLPETHYRDRESLAYSKESSKAGCKPTAATRRLSEVVVEVVSEISKAAAERPQRVREFQVVVDDLRAEIAYSRAILQQMRAGSKAAGAGTSSIA</sequence>